<dbReference type="InterPro" id="IPR036010">
    <property type="entry name" value="2Fe-2S_ferredoxin-like_sf"/>
</dbReference>
<dbReference type="GO" id="GO:0051537">
    <property type="term" value="F:2 iron, 2 sulfur cluster binding"/>
    <property type="evidence" value="ECO:0007669"/>
    <property type="project" value="UniProtKB-KW"/>
</dbReference>
<dbReference type="EnsemblProtists" id="EOD28573">
    <property type="protein sequence ID" value="EOD28573"/>
    <property type="gene ID" value="EMIHUDRAFT_59853"/>
</dbReference>
<evidence type="ECO:0000256" key="3">
    <source>
        <dbReference type="ARBA" id="ARBA00022723"/>
    </source>
</evidence>
<dbReference type="GO" id="GO:0046872">
    <property type="term" value="F:metal ion binding"/>
    <property type="evidence" value="ECO:0007669"/>
    <property type="project" value="UniProtKB-KW"/>
</dbReference>
<evidence type="ECO:0000256" key="6">
    <source>
        <dbReference type="ARBA" id="ARBA00034078"/>
    </source>
</evidence>
<dbReference type="Proteomes" id="UP000013827">
    <property type="component" value="Unassembled WGS sequence"/>
</dbReference>
<dbReference type="PROSITE" id="PS51085">
    <property type="entry name" value="2FE2S_FER_2"/>
    <property type="match status" value="1"/>
</dbReference>
<keyword evidence="4" id="KW-0408">Iron</keyword>
<dbReference type="STRING" id="2903.R1CZS7"/>
<reference evidence="8" key="2">
    <citation type="submission" date="2024-10" db="UniProtKB">
        <authorList>
            <consortium name="EnsemblProtists"/>
        </authorList>
    </citation>
    <scope>IDENTIFICATION</scope>
</reference>
<dbReference type="GeneID" id="17274119"/>
<dbReference type="PaxDb" id="2903-EOD28573"/>
<keyword evidence="9" id="KW-1185">Reference proteome</keyword>
<evidence type="ECO:0000256" key="5">
    <source>
        <dbReference type="ARBA" id="ARBA00023014"/>
    </source>
</evidence>
<evidence type="ECO:0000313" key="9">
    <source>
        <dbReference type="Proteomes" id="UP000013827"/>
    </source>
</evidence>
<dbReference type="KEGG" id="ehx:EMIHUDRAFT_59853"/>
<evidence type="ECO:0000256" key="2">
    <source>
        <dbReference type="ARBA" id="ARBA00022714"/>
    </source>
</evidence>
<dbReference type="PANTHER" id="PTHR23426:SF65">
    <property type="entry name" value="FERREDOXIN-2, MITOCHONDRIAL"/>
    <property type="match status" value="1"/>
</dbReference>
<dbReference type="HOGENOM" id="CLU_082632_10_2_1"/>
<feature type="domain" description="2Fe-2S ferredoxin-type" evidence="7">
    <location>
        <begin position="1"/>
        <end position="78"/>
    </location>
</feature>
<evidence type="ECO:0000256" key="4">
    <source>
        <dbReference type="ARBA" id="ARBA00023004"/>
    </source>
</evidence>
<dbReference type="CDD" id="cd00207">
    <property type="entry name" value="fer2"/>
    <property type="match status" value="1"/>
</dbReference>
<dbReference type="PANTHER" id="PTHR23426">
    <property type="entry name" value="FERREDOXIN/ADRENODOXIN"/>
    <property type="match status" value="1"/>
</dbReference>
<dbReference type="Gene3D" id="3.10.20.30">
    <property type="match status" value="1"/>
</dbReference>
<evidence type="ECO:0000256" key="1">
    <source>
        <dbReference type="ARBA" id="ARBA00010914"/>
    </source>
</evidence>
<name>A0A0D3JYI8_EMIH1</name>
<sequence length="78" mass="8433">GAVLRSAVLASQSELYRGMAKVTNCGGAGQCLSCQVEVLEGMENLSPFTDAEKRMLKKKPDNYRLACQAIVNGDVKLR</sequence>
<accession>A0A0D3JYI8</accession>
<dbReference type="InterPro" id="IPR001041">
    <property type="entry name" value="2Fe-2S_ferredoxin-type"/>
</dbReference>
<comment type="cofactor">
    <cofactor evidence="6">
        <name>[2Fe-2S] cluster</name>
        <dbReference type="ChEBI" id="CHEBI:190135"/>
    </cofactor>
</comment>
<dbReference type="SUPFAM" id="SSF54292">
    <property type="entry name" value="2Fe-2S ferredoxin-like"/>
    <property type="match status" value="1"/>
</dbReference>
<dbReference type="GO" id="GO:0005739">
    <property type="term" value="C:mitochondrion"/>
    <property type="evidence" value="ECO:0007669"/>
    <property type="project" value="TreeGrafter"/>
</dbReference>
<keyword evidence="5" id="KW-0411">Iron-sulfur</keyword>
<dbReference type="AlphaFoldDB" id="A0A0D3JYI8"/>
<protein>
    <recommendedName>
        <fullName evidence="7">2Fe-2S ferredoxin-type domain-containing protein</fullName>
    </recommendedName>
</protein>
<organism evidence="8 9">
    <name type="scientific">Emiliania huxleyi (strain CCMP1516)</name>
    <dbReference type="NCBI Taxonomy" id="280463"/>
    <lineage>
        <taxon>Eukaryota</taxon>
        <taxon>Haptista</taxon>
        <taxon>Haptophyta</taxon>
        <taxon>Prymnesiophyceae</taxon>
        <taxon>Isochrysidales</taxon>
        <taxon>Noelaerhabdaceae</taxon>
        <taxon>Emiliania</taxon>
    </lineage>
</organism>
<keyword evidence="3" id="KW-0479">Metal-binding</keyword>
<dbReference type="GO" id="GO:0140647">
    <property type="term" value="P:P450-containing electron transport chain"/>
    <property type="evidence" value="ECO:0007669"/>
    <property type="project" value="InterPro"/>
</dbReference>
<evidence type="ECO:0000313" key="8">
    <source>
        <dbReference type="EnsemblProtists" id="EOD28573"/>
    </source>
</evidence>
<keyword evidence="2" id="KW-0001">2Fe-2S</keyword>
<reference evidence="9" key="1">
    <citation type="journal article" date="2013" name="Nature">
        <title>Pan genome of the phytoplankton Emiliania underpins its global distribution.</title>
        <authorList>
            <person name="Read B.A."/>
            <person name="Kegel J."/>
            <person name="Klute M.J."/>
            <person name="Kuo A."/>
            <person name="Lefebvre S.C."/>
            <person name="Maumus F."/>
            <person name="Mayer C."/>
            <person name="Miller J."/>
            <person name="Monier A."/>
            <person name="Salamov A."/>
            <person name="Young J."/>
            <person name="Aguilar M."/>
            <person name="Claverie J.M."/>
            <person name="Frickenhaus S."/>
            <person name="Gonzalez K."/>
            <person name="Herman E.K."/>
            <person name="Lin Y.C."/>
            <person name="Napier J."/>
            <person name="Ogata H."/>
            <person name="Sarno A.F."/>
            <person name="Shmutz J."/>
            <person name="Schroeder D."/>
            <person name="de Vargas C."/>
            <person name="Verret F."/>
            <person name="von Dassow P."/>
            <person name="Valentin K."/>
            <person name="Van de Peer Y."/>
            <person name="Wheeler G."/>
            <person name="Dacks J.B."/>
            <person name="Delwiche C.F."/>
            <person name="Dyhrman S.T."/>
            <person name="Glockner G."/>
            <person name="John U."/>
            <person name="Richards T."/>
            <person name="Worden A.Z."/>
            <person name="Zhang X."/>
            <person name="Grigoriev I.V."/>
            <person name="Allen A.E."/>
            <person name="Bidle K."/>
            <person name="Borodovsky M."/>
            <person name="Bowler C."/>
            <person name="Brownlee C."/>
            <person name="Cock J.M."/>
            <person name="Elias M."/>
            <person name="Gladyshev V.N."/>
            <person name="Groth M."/>
            <person name="Guda C."/>
            <person name="Hadaegh A."/>
            <person name="Iglesias-Rodriguez M.D."/>
            <person name="Jenkins J."/>
            <person name="Jones B.M."/>
            <person name="Lawson T."/>
            <person name="Leese F."/>
            <person name="Lindquist E."/>
            <person name="Lobanov A."/>
            <person name="Lomsadze A."/>
            <person name="Malik S.B."/>
            <person name="Marsh M.E."/>
            <person name="Mackinder L."/>
            <person name="Mock T."/>
            <person name="Mueller-Roeber B."/>
            <person name="Pagarete A."/>
            <person name="Parker M."/>
            <person name="Probert I."/>
            <person name="Quesneville H."/>
            <person name="Raines C."/>
            <person name="Rensing S.A."/>
            <person name="Riano-Pachon D.M."/>
            <person name="Richier S."/>
            <person name="Rokitta S."/>
            <person name="Shiraiwa Y."/>
            <person name="Soanes D.M."/>
            <person name="van der Giezen M."/>
            <person name="Wahlund T.M."/>
            <person name="Williams B."/>
            <person name="Wilson W."/>
            <person name="Wolfe G."/>
            <person name="Wurch L.L."/>
        </authorList>
    </citation>
    <scope>NUCLEOTIDE SEQUENCE</scope>
</reference>
<dbReference type="eggNOG" id="ENOG502RXME">
    <property type="taxonomic scope" value="Eukaryota"/>
</dbReference>
<evidence type="ECO:0000259" key="7">
    <source>
        <dbReference type="PROSITE" id="PS51085"/>
    </source>
</evidence>
<dbReference type="Pfam" id="PF00111">
    <property type="entry name" value="Fer2"/>
    <property type="match status" value="1"/>
</dbReference>
<dbReference type="InterPro" id="IPR001055">
    <property type="entry name" value="Adrenodoxin-like"/>
</dbReference>
<comment type="similarity">
    <text evidence="1">Belongs to the adrenodoxin/putidaredoxin family.</text>
</comment>
<dbReference type="GO" id="GO:0009055">
    <property type="term" value="F:electron transfer activity"/>
    <property type="evidence" value="ECO:0007669"/>
    <property type="project" value="TreeGrafter"/>
</dbReference>
<dbReference type="InterPro" id="IPR012675">
    <property type="entry name" value="Beta-grasp_dom_sf"/>
</dbReference>
<proteinExistence type="inferred from homology"/>
<dbReference type="RefSeq" id="XP_005781002.1">
    <property type="nucleotide sequence ID" value="XM_005780945.1"/>
</dbReference>